<evidence type="ECO:0000313" key="1">
    <source>
        <dbReference type="EMBL" id="MCD7448351.1"/>
    </source>
</evidence>
<protein>
    <recommendedName>
        <fullName evidence="3">Retrotransposon gag domain-containing protein</fullName>
    </recommendedName>
</protein>
<comment type="caution">
    <text evidence="1">The sequence shown here is derived from an EMBL/GenBank/DDBJ whole genome shotgun (WGS) entry which is preliminary data.</text>
</comment>
<evidence type="ECO:0000313" key="2">
    <source>
        <dbReference type="Proteomes" id="UP000823775"/>
    </source>
</evidence>
<sequence>MENKNEILLNLVDFSMYDGMGNPRIHLKAYLDSLVGMEQENKLKMRLFVRTLTGPALMWYAKQDAGMLGHTTDECHCLKEEIQRLLNNGKIIQRPMTHPQFIWYHLQLSCRSKSQSSSLSTVSQSSSSSWPNDC</sequence>
<accession>A0ABS8RNG3</accession>
<evidence type="ECO:0008006" key="3">
    <source>
        <dbReference type="Google" id="ProtNLM"/>
    </source>
</evidence>
<dbReference type="EMBL" id="JACEIK010000059">
    <property type="protein sequence ID" value="MCD7448351.1"/>
    <property type="molecule type" value="Genomic_DNA"/>
</dbReference>
<proteinExistence type="predicted"/>
<reference evidence="1 2" key="1">
    <citation type="journal article" date="2021" name="BMC Genomics">
        <title>Datura genome reveals duplications of psychoactive alkaloid biosynthetic genes and high mutation rate following tissue culture.</title>
        <authorList>
            <person name="Rajewski A."/>
            <person name="Carter-House D."/>
            <person name="Stajich J."/>
            <person name="Litt A."/>
        </authorList>
    </citation>
    <scope>NUCLEOTIDE SEQUENCE [LARGE SCALE GENOMIC DNA]</scope>
    <source>
        <strain evidence="1">AR-01</strain>
    </source>
</reference>
<gene>
    <name evidence="1" type="ORF">HAX54_041086</name>
</gene>
<keyword evidence="2" id="KW-1185">Reference proteome</keyword>
<organism evidence="1 2">
    <name type="scientific">Datura stramonium</name>
    <name type="common">Jimsonweed</name>
    <name type="synonym">Common thornapple</name>
    <dbReference type="NCBI Taxonomy" id="4076"/>
    <lineage>
        <taxon>Eukaryota</taxon>
        <taxon>Viridiplantae</taxon>
        <taxon>Streptophyta</taxon>
        <taxon>Embryophyta</taxon>
        <taxon>Tracheophyta</taxon>
        <taxon>Spermatophyta</taxon>
        <taxon>Magnoliopsida</taxon>
        <taxon>eudicotyledons</taxon>
        <taxon>Gunneridae</taxon>
        <taxon>Pentapetalae</taxon>
        <taxon>asterids</taxon>
        <taxon>lamiids</taxon>
        <taxon>Solanales</taxon>
        <taxon>Solanaceae</taxon>
        <taxon>Solanoideae</taxon>
        <taxon>Datureae</taxon>
        <taxon>Datura</taxon>
    </lineage>
</organism>
<name>A0ABS8RNG3_DATST</name>
<dbReference type="Proteomes" id="UP000823775">
    <property type="component" value="Unassembled WGS sequence"/>
</dbReference>